<evidence type="ECO:0000256" key="1">
    <source>
        <dbReference type="ARBA" id="ARBA00005613"/>
    </source>
</evidence>
<dbReference type="GeneID" id="33043773"/>
<name>A0A1N6LXV8_BABMR</name>
<accession>A0A1N6LXV8</accession>
<dbReference type="VEuPathDB" id="PiroplasmaDB:BmR1_04g07071"/>
<reference evidence="6 7" key="1">
    <citation type="journal article" date="2012" name="Nucleic Acids Res.">
        <title>Sequencing of the smallest Apicomplexan genome from the human pathogen Babesia microti.</title>
        <authorList>
            <person name="Cornillot E."/>
            <person name="Hadj-Kaddour K."/>
            <person name="Dassouli A."/>
            <person name="Noel B."/>
            <person name="Ranwez V."/>
            <person name="Vacherie B."/>
            <person name="Augagneur Y."/>
            <person name="Bres V."/>
            <person name="Duclos A."/>
            <person name="Randazzo S."/>
            <person name="Carcy B."/>
            <person name="Debierre-Grockiego F."/>
            <person name="Delbecq S."/>
            <person name="Moubri-Menage K."/>
            <person name="Shams-Eldin H."/>
            <person name="Usmani-Brown S."/>
            <person name="Bringaud F."/>
            <person name="Wincker P."/>
            <person name="Vivares C.P."/>
            <person name="Schwarz R.T."/>
            <person name="Schetters T.P."/>
            <person name="Krause P.J."/>
            <person name="Gorenflot A."/>
            <person name="Berry V."/>
            <person name="Barbe V."/>
            <person name="Ben Mamoun C."/>
        </authorList>
    </citation>
    <scope>NUCLEOTIDE SEQUENCE [LARGE SCALE GENOMIC DNA]</scope>
    <source>
        <strain evidence="6 7">RI</strain>
    </source>
</reference>
<dbReference type="AlphaFoldDB" id="A0A1N6LXV8"/>
<dbReference type="InterPro" id="IPR004910">
    <property type="entry name" value="Yippee/Mis18/Cereblon"/>
</dbReference>
<protein>
    <recommendedName>
        <fullName evidence="4">Protein yippee-like</fullName>
    </recommendedName>
</protein>
<organism evidence="6 7">
    <name type="scientific">Babesia microti (strain RI)</name>
    <dbReference type="NCBI Taxonomy" id="1133968"/>
    <lineage>
        <taxon>Eukaryota</taxon>
        <taxon>Sar</taxon>
        <taxon>Alveolata</taxon>
        <taxon>Apicomplexa</taxon>
        <taxon>Aconoidasida</taxon>
        <taxon>Piroplasmida</taxon>
        <taxon>Babesiidae</taxon>
        <taxon>Babesia</taxon>
    </lineage>
</organism>
<evidence type="ECO:0000259" key="5">
    <source>
        <dbReference type="PROSITE" id="PS51792"/>
    </source>
</evidence>
<keyword evidence="3" id="KW-0862">Zinc</keyword>
<evidence type="ECO:0000256" key="3">
    <source>
        <dbReference type="ARBA" id="ARBA00022833"/>
    </source>
</evidence>
<evidence type="ECO:0000256" key="2">
    <source>
        <dbReference type="ARBA" id="ARBA00022723"/>
    </source>
</evidence>
<dbReference type="EMBL" id="LN871599">
    <property type="protein sequence ID" value="SIO73719.1"/>
    <property type="molecule type" value="Genomic_DNA"/>
</dbReference>
<reference evidence="6 7" key="2">
    <citation type="journal article" date="2013" name="PLoS ONE">
        <title>Whole genome mapping and re-organization of the nuclear and mitochondrial genomes of Babesia microti isolates.</title>
        <authorList>
            <person name="Cornillot E."/>
            <person name="Dassouli A."/>
            <person name="Garg A."/>
            <person name="Pachikara N."/>
            <person name="Randazzo S."/>
            <person name="Depoix D."/>
            <person name="Carcy B."/>
            <person name="Delbecq S."/>
            <person name="Frutos R."/>
            <person name="Silva J.C."/>
            <person name="Sutton R."/>
            <person name="Krause P.J."/>
            <person name="Mamoun C.B."/>
        </authorList>
    </citation>
    <scope>NUCLEOTIDE SEQUENCE [LARGE SCALE GENOMIC DNA]</scope>
    <source>
        <strain evidence="6 7">RI</strain>
    </source>
</reference>
<dbReference type="Proteomes" id="UP000002899">
    <property type="component" value="Chromosome IV"/>
</dbReference>
<comment type="similarity">
    <text evidence="1 4">Belongs to the yippee family.</text>
</comment>
<dbReference type="GO" id="GO:0046872">
    <property type="term" value="F:metal ion binding"/>
    <property type="evidence" value="ECO:0007669"/>
    <property type="project" value="UniProtKB-KW"/>
</dbReference>
<dbReference type="OrthoDB" id="6407410at2759"/>
<dbReference type="RefSeq" id="XP_021337785.1">
    <property type="nucleotide sequence ID" value="XM_021482574.1"/>
</dbReference>
<reference evidence="6 7" key="3">
    <citation type="journal article" date="2016" name="Sci. Rep.">
        <title>Genome-wide diversity and gene expression profiling of Babesia microti isolates identify polymorphic genes that mediate host-pathogen interactions.</title>
        <authorList>
            <person name="Silva J.C."/>
            <person name="Cornillot E."/>
            <person name="McCracken C."/>
            <person name="Usmani-Brown S."/>
            <person name="Dwivedi A."/>
            <person name="Ifeonu O.O."/>
            <person name="Crabtree J."/>
            <person name="Gotia H.T."/>
            <person name="Virji A.Z."/>
            <person name="Reynes C."/>
            <person name="Colinge J."/>
            <person name="Kumar V."/>
            <person name="Lawres L."/>
            <person name="Pazzi J.E."/>
            <person name="Pablo J.V."/>
            <person name="Hung C."/>
            <person name="Brancato J."/>
            <person name="Kumari P."/>
            <person name="Orvis J."/>
            <person name="Tretina K."/>
            <person name="Chibucos M."/>
            <person name="Ott S."/>
            <person name="Sadzewicz L."/>
            <person name="Sengamalay N."/>
            <person name="Shetty A.C."/>
            <person name="Su Q."/>
            <person name="Tallon L."/>
            <person name="Fraser C.M."/>
            <person name="Frutos R."/>
            <person name="Molina D.M."/>
            <person name="Krause P.J."/>
            <person name="Ben Mamoun C."/>
        </authorList>
    </citation>
    <scope>NUCLEOTIDE SEQUENCE [LARGE SCALE GENOMIC DNA]</scope>
    <source>
        <strain evidence="6 7">RI</strain>
    </source>
</reference>
<sequence>MGRLFKEYIKSRDIYSCSECQNHLTCLDDLVSTSFRGRTGSAWLFSRVINVTEGPFEDRMMTTGQHTIVDIYCNDCGSNLGWKYQEATEESEKYKCGMYILEKALLTRLTHDPTN</sequence>
<proteinExistence type="inferred from homology"/>
<evidence type="ECO:0000313" key="7">
    <source>
        <dbReference type="Proteomes" id="UP000002899"/>
    </source>
</evidence>
<keyword evidence="2" id="KW-0479">Metal-binding</keyword>
<gene>
    <name evidence="6" type="ORF">BmR1_04g07071</name>
</gene>
<dbReference type="PANTHER" id="PTHR13848">
    <property type="entry name" value="PROTEIN YIPPEE-LIKE CG15309-RELATED"/>
    <property type="match status" value="1"/>
</dbReference>
<dbReference type="Pfam" id="PF03226">
    <property type="entry name" value="Yippee-Mis18"/>
    <property type="match status" value="1"/>
</dbReference>
<dbReference type="InterPro" id="IPR039058">
    <property type="entry name" value="Yippee_fam"/>
</dbReference>
<dbReference type="KEGG" id="bmic:BmR1_04g07071"/>
<keyword evidence="7" id="KW-1185">Reference proteome</keyword>
<dbReference type="InterPro" id="IPR034751">
    <property type="entry name" value="Yippee"/>
</dbReference>
<feature type="domain" description="Yippee" evidence="5">
    <location>
        <begin position="13"/>
        <end position="110"/>
    </location>
</feature>
<evidence type="ECO:0000256" key="4">
    <source>
        <dbReference type="RuleBase" id="RU110713"/>
    </source>
</evidence>
<evidence type="ECO:0000313" key="6">
    <source>
        <dbReference type="EMBL" id="SIO73719.1"/>
    </source>
</evidence>
<dbReference type="PROSITE" id="PS51792">
    <property type="entry name" value="YIPPEE"/>
    <property type="match status" value="1"/>
</dbReference>